<evidence type="ECO:0000256" key="10">
    <source>
        <dbReference type="RuleBase" id="RU363035"/>
    </source>
</evidence>
<keyword evidence="5 9" id="KW-0067">ATP-binding</keyword>
<dbReference type="InterPro" id="IPR013155">
    <property type="entry name" value="M/V/L/I-tRNA-synth_anticd-bd"/>
</dbReference>
<evidence type="ECO:0000313" key="16">
    <source>
        <dbReference type="Proteomes" id="UP000009026"/>
    </source>
</evidence>
<keyword evidence="2 9" id="KW-0963">Cytoplasm</keyword>
<evidence type="ECO:0000259" key="11">
    <source>
        <dbReference type="Pfam" id="PF00133"/>
    </source>
</evidence>
<dbReference type="STRING" id="1297742.A176_002147"/>
<evidence type="ECO:0000256" key="6">
    <source>
        <dbReference type="ARBA" id="ARBA00022917"/>
    </source>
</evidence>
<dbReference type="InterPro" id="IPR025709">
    <property type="entry name" value="Leu_tRNA-synth_edit"/>
</dbReference>
<dbReference type="InterPro" id="IPR002300">
    <property type="entry name" value="aa-tRNA-synth_Ia"/>
</dbReference>
<dbReference type="Pfam" id="PF13603">
    <property type="entry name" value="tRNA-synt_1_2"/>
    <property type="match status" value="1"/>
</dbReference>
<organism evidence="15 16">
    <name type="scientific">Pseudomyxococcus hansupus</name>
    <dbReference type="NCBI Taxonomy" id="1297742"/>
    <lineage>
        <taxon>Bacteria</taxon>
        <taxon>Pseudomonadati</taxon>
        <taxon>Myxococcota</taxon>
        <taxon>Myxococcia</taxon>
        <taxon>Myxococcales</taxon>
        <taxon>Cystobacterineae</taxon>
        <taxon>Myxococcaceae</taxon>
        <taxon>Pseudomyxococcus</taxon>
    </lineage>
</organism>
<dbReference type="InterPro" id="IPR001412">
    <property type="entry name" value="aa-tRNA-synth_I_CS"/>
</dbReference>
<keyword evidence="6 9" id="KW-0648">Protein biosynthesis</keyword>
<dbReference type="Pfam" id="PF08264">
    <property type="entry name" value="Anticodon_1"/>
    <property type="match status" value="1"/>
</dbReference>
<dbReference type="FunFam" id="3.40.50.620:FF:000003">
    <property type="entry name" value="Leucine--tRNA ligase"/>
    <property type="match status" value="1"/>
</dbReference>
<evidence type="ECO:0000256" key="3">
    <source>
        <dbReference type="ARBA" id="ARBA00022598"/>
    </source>
</evidence>
<feature type="domain" description="Leucyl-tRNA synthetase editing" evidence="14">
    <location>
        <begin position="223"/>
        <end position="410"/>
    </location>
</feature>
<dbReference type="GO" id="GO:0005829">
    <property type="term" value="C:cytosol"/>
    <property type="evidence" value="ECO:0007669"/>
    <property type="project" value="TreeGrafter"/>
</dbReference>
<dbReference type="eggNOG" id="COG0495">
    <property type="taxonomic scope" value="Bacteria"/>
</dbReference>
<evidence type="ECO:0000256" key="5">
    <source>
        <dbReference type="ARBA" id="ARBA00022840"/>
    </source>
</evidence>
<dbReference type="PROSITE" id="PS00178">
    <property type="entry name" value="AA_TRNA_LIGASE_I"/>
    <property type="match status" value="1"/>
</dbReference>
<dbReference type="PRINTS" id="PR00985">
    <property type="entry name" value="TRNASYNTHLEU"/>
</dbReference>
<keyword evidence="4 9" id="KW-0547">Nucleotide-binding</keyword>
<dbReference type="KEGG" id="mym:A176_002147"/>
<evidence type="ECO:0000256" key="1">
    <source>
        <dbReference type="ARBA" id="ARBA00005594"/>
    </source>
</evidence>
<dbReference type="Pfam" id="PF09334">
    <property type="entry name" value="tRNA-synt_1g"/>
    <property type="match status" value="1"/>
</dbReference>
<comment type="catalytic activity">
    <reaction evidence="8 9">
        <text>tRNA(Leu) + L-leucine + ATP = L-leucyl-tRNA(Leu) + AMP + diphosphate</text>
        <dbReference type="Rhea" id="RHEA:11688"/>
        <dbReference type="Rhea" id="RHEA-COMP:9613"/>
        <dbReference type="Rhea" id="RHEA-COMP:9622"/>
        <dbReference type="ChEBI" id="CHEBI:30616"/>
        <dbReference type="ChEBI" id="CHEBI:33019"/>
        <dbReference type="ChEBI" id="CHEBI:57427"/>
        <dbReference type="ChEBI" id="CHEBI:78442"/>
        <dbReference type="ChEBI" id="CHEBI:78494"/>
        <dbReference type="ChEBI" id="CHEBI:456215"/>
        <dbReference type="EC" id="6.1.1.4"/>
    </reaction>
</comment>
<name>A0A0H4WV78_9BACT</name>
<dbReference type="HAMAP" id="MF_00049_B">
    <property type="entry name" value="Leu_tRNA_synth_B"/>
    <property type="match status" value="1"/>
</dbReference>
<dbReference type="GO" id="GO:0005524">
    <property type="term" value="F:ATP binding"/>
    <property type="evidence" value="ECO:0007669"/>
    <property type="project" value="UniProtKB-UniRule"/>
</dbReference>
<comment type="subcellular location">
    <subcellularLocation>
        <location evidence="9">Cytoplasm</location>
    </subcellularLocation>
</comment>
<feature type="binding site" evidence="9">
    <location>
        <position position="596"/>
    </location>
    <ligand>
        <name>ATP</name>
        <dbReference type="ChEBI" id="CHEBI:30616"/>
    </ligand>
</feature>
<dbReference type="InterPro" id="IPR002302">
    <property type="entry name" value="Leu-tRNA-ligase"/>
</dbReference>
<dbReference type="Gene3D" id="1.10.730.10">
    <property type="entry name" value="Isoleucyl-tRNA Synthetase, Domain 1"/>
    <property type="match status" value="2"/>
</dbReference>
<keyword evidence="16" id="KW-1185">Reference proteome</keyword>
<keyword evidence="3 9" id="KW-0436">Ligase</keyword>
<proteinExistence type="inferred from homology"/>
<dbReference type="InterPro" id="IPR014729">
    <property type="entry name" value="Rossmann-like_a/b/a_fold"/>
</dbReference>
<feature type="domain" description="Aminoacyl-tRNA synthetase class Ia" evidence="11">
    <location>
        <begin position="424"/>
        <end position="632"/>
    </location>
</feature>
<dbReference type="Gene3D" id="3.40.50.620">
    <property type="entry name" value="HUPs"/>
    <property type="match status" value="2"/>
</dbReference>
<dbReference type="OrthoDB" id="9810365at2"/>
<dbReference type="SUPFAM" id="SSF52374">
    <property type="entry name" value="Nucleotidylyl transferase"/>
    <property type="match status" value="1"/>
</dbReference>
<feature type="domain" description="Methionyl/Leucyl tRNA synthetase" evidence="13">
    <location>
        <begin position="41"/>
        <end position="183"/>
    </location>
</feature>
<dbReference type="SUPFAM" id="SSF50677">
    <property type="entry name" value="ValRS/IleRS/LeuRS editing domain"/>
    <property type="match status" value="1"/>
</dbReference>
<feature type="short sequence motif" description="'HIGH' region" evidence="9">
    <location>
        <begin position="44"/>
        <end position="54"/>
    </location>
</feature>
<evidence type="ECO:0000256" key="9">
    <source>
        <dbReference type="HAMAP-Rule" id="MF_00049"/>
    </source>
</evidence>
<evidence type="ECO:0000256" key="4">
    <source>
        <dbReference type="ARBA" id="ARBA00022741"/>
    </source>
</evidence>
<dbReference type="GO" id="GO:0002161">
    <property type="term" value="F:aminoacyl-tRNA deacylase activity"/>
    <property type="evidence" value="ECO:0007669"/>
    <property type="project" value="InterPro"/>
</dbReference>
<dbReference type="FunFam" id="1.10.730.10:FF:000002">
    <property type="entry name" value="Leucine--tRNA ligase"/>
    <property type="match status" value="1"/>
</dbReference>
<dbReference type="CDD" id="cd07958">
    <property type="entry name" value="Anticodon_Ia_Leu_BEm"/>
    <property type="match status" value="1"/>
</dbReference>
<accession>A0A0H4WV78</accession>
<sequence length="833" mass="92819">MAMNERYEPQAIEGKWQTRWDEAGIFRAGSRPGAPKKYVLEMLPYPSGKMHMGHVRNYLLGDVYARFFRMKGFDVLHPMGWDAFGLPAENAAIKDGVHPAVRTAENIASFKKEIQSLGYSYDWDREVNTSSPEYYRWNQWFFIQMLERGLVYRRFSKVNWCTGCHTVIANEQVKDGVCERCDSPVVDKEMPEWAFRITRFSQDLLDSLDTLKEWPDRITSMQRNWIGRSDGAEADFRVQGHDASLRVFTTRIDTIYGCTYVVLAPDHKLVAQVTTPERRAEVEAFAKRMAAQSKTERLGEGTEKEGVFTGAYAENPFTGQAVPIWIANFVLSDYGTGAVMSVPAHDERDFAFARKYSLPVKVVIQPASGDALPAGDALEAAYTEYGVLADSGSYSGQTSEQARQAMASALEKDGKGQATVTYRQKDWGFSRQRYWGTPIPIVYCEQCDPDRHGIPVPVDQLPVRLPEIDTQAVLTGKGEPPLAKVASWVNTSCPKCGGPARREAETMDTFVDSCWYFARYLSPRYDAAPFDPKEAQRFLPVDIYVGGPEHAVMHLLYFRFWTRVMKELGLSPVAEPVTRLITQGIVNGPDGRKMSKRWGNVVAPASIVERYGADTARAYVLFAGPPERDFDWSDKQVEGVFRFLKRVWTLAATHHEASAGAAHDGAYEGKALEIRRAAHKTLKRVGEAIERLSFNTAIAAIMEGLNALTDLGTPESAAEKAAMGEAMRTLAVVLTPFTPHIADEIAEAYGSKDFTVAQEWPAFDPALVVDDVIPYAVQVNGKLRAEIRVAADAAEADVRAAAEADEKVQSALAGKTLRKFVFVPKRLVNFVVS</sequence>
<evidence type="ECO:0000259" key="14">
    <source>
        <dbReference type="Pfam" id="PF13603"/>
    </source>
</evidence>
<dbReference type="PANTHER" id="PTHR43740">
    <property type="entry name" value="LEUCYL-TRNA SYNTHETASE"/>
    <property type="match status" value="1"/>
</dbReference>
<dbReference type="GO" id="GO:0004823">
    <property type="term" value="F:leucine-tRNA ligase activity"/>
    <property type="evidence" value="ECO:0007669"/>
    <property type="project" value="UniProtKB-UniRule"/>
</dbReference>
<dbReference type="PATRIC" id="fig|1297742.4.peg.2171"/>
<evidence type="ECO:0000256" key="8">
    <source>
        <dbReference type="ARBA" id="ARBA00047469"/>
    </source>
</evidence>
<dbReference type="Proteomes" id="UP000009026">
    <property type="component" value="Chromosome"/>
</dbReference>
<reference evidence="15 16" key="1">
    <citation type="journal article" date="2016" name="PLoS ONE">
        <title>Complete Genome Sequence and Comparative Genomics of a Novel Myxobacterium Myxococcus hansupus.</title>
        <authorList>
            <person name="Sharma G."/>
            <person name="Narwani T."/>
            <person name="Subramanian S."/>
        </authorList>
    </citation>
    <scope>NUCLEOTIDE SEQUENCE [LARGE SCALE GENOMIC DNA]</scope>
    <source>
        <strain evidence="16">mixupus</strain>
    </source>
</reference>
<dbReference type="SUPFAM" id="SSF47323">
    <property type="entry name" value="Anticodon-binding domain of a subclass of class I aminoacyl-tRNA synthetases"/>
    <property type="match status" value="1"/>
</dbReference>
<evidence type="ECO:0000256" key="2">
    <source>
        <dbReference type="ARBA" id="ARBA00022490"/>
    </source>
</evidence>
<evidence type="ECO:0000259" key="13">
    <source>
        <dbReference type="Pfam" id="PF09334"/>
    </source>
</evidence>
<evidence type="ECO:0000259" key="12">
    <source>
        <dbReference type="Pfam" id="PF08264"/>
    </source>
</evidence>
<dbReference type="NCBIfam" id="TIGR00396">
    <property type="entry name" value="leuS_bact"/>
    <property type="match status" value="1"/>
</dbReference>
<dbReference type="InterPro" id="IPR009008">
    <property type="entry name" value="Val/Leu/Ile-tRNA-synth_edit"/>
</dbReference>
<dbReference type="InterPro" id="IPR009080">
    <property type="entry name" value="tRNAsynth_Ia_anticodon-bd"/>
</dbReference>
<comment type="similarity">
    <text evidence="1 9 10">Belongs to the class-I aminoacyl-tRNA synthetase family.</text>
</comment>
<dbReference type="EC" id="6.1.1.4" evidence="9"/>
<dbReference type="GO" id="GO:0006429">
    <property type="term" value="P:leucyl-tRNA aminoacylation"/>
    <property type="evidence" value="ECO:0007669"/>
    <property type="project" value="UniProtKB-UniRule"/>
</dbReference>
<gene>
    <name evidence="9" type="primary">leuS</name>
    <name evidence="15" type="ORF">A176_002147</name>
</gene>
<evidence type="ECO:0000313" key="15">
    <source>
        <dbReference type="EMBL" id="AKQ65235.1"/>
    </source>
</evidence>
<dbReference type="FunFam" id="3.40.50.620:FF:000056">
    <property type="entry name" value="Leucine--tRNA ligase"/>
    <property type="match status" value="1"/>
</dbReference>
<evidence type="ECO:0000256" key="7">
    <source>
        <dbReference type="ARBA" id="ARBA00023146"/>
    </source>
</evidence>
<dbReference type="PANTHER" id="PTHR43740:SF2">
    <property type="entry name" value="LEUCINE--TRNA LIGASE, MITOCHONDRIAL"/>
    <property type="match status" value="1"/>
</dbReference>
<dbReference type="Pfam" id="PF00133">
    <property type="entry name" value="tRNA-synt_1"/>
    <property type="match status" value="1"/>
</dbReference>
<comment type="caution">
    <text evidence="9">Lacks conserved residue(s) required for the propagation of feature annotation.</text>
</comment>
<feature type="domain" description="Methionyl/Valyl/Leucyl/Isoleucyl-tRNA synthetase anticodon-binding" evidence="12">
    <location>
        <begin position="674"/>
        <end position="794"/>
    </location>
</feature>
<protein>
    <recommendedName>
        <fullName evidence="9">Leucine--tRNA ligase</fullName>
        <ecNumber evidence="9">6.1.1.4</ecNumber>
    </recommendedName>
    <alternativeName>
        <fullName evidence="9">Leucyl-tRNA synthetase</fullName>
        <shortName evidence="9">LeuRS</shortName>
    </alternativeName>
</protein>
<keyword evidence="7 9" id="KW-0030">Aminoacyl-tRNA synthetase</keyword>
<dbReference type="AlphaFoldDB" id="A0A0H4WV78"/>
<dbReference type="EMBL" id="CP012109">
    <property type="protein sequence ID" value="AKQ65235.1"/>
    <property type="molecule type" value="Genomic_DNA"/>
</dbReference>
<dbReference type="RefSeq" id="WP_002639922.1">
    <property type="nucleotide sequence ID" value="NZ_CP012109.1"/>
</dbReference>
<dbReference type="InterPro" id="IPR015413">
    <property type="entry name" value="Methionyl/Leucyl_tRNA_Synth"/>
</dbReference>